<evidence type="ECO:0000313" key="1">
    <source>
        <dbReference type="EMBL" id="NHZ62076.1"/>
    </source>
</evidence>
<organism evidence="1 2">
    <name type="scientific">Massilia genomosp. 1</name>
    <dbReference type="NCBI Taxonomy" id="2609280"/>
    <lineage>
        <taxon>Bacteria</taxon>
        <taxon>Pseudomonadati</taxon>
        <taxon>Pseudomonadota</taxon>
        <taxon>Betaproteobacteria</taxon>
        <taxon>Burkholderiales</taxon>
        <taxon>Oxalobacteraceae</taxon>
        <taxon>Telluria group</taxon>
        <taxon>Massilia</taxon>
    </lineage>
</organism>
<name>A0ABX0MNT8_9BURK</name>
<comment type="caution">
    <text evidence="1">The sequence shown here is derived from an EMBL/GenBank/DDBJ whole genome shotgun (WGS) entry which is preliminary data.</text>
</comment>
<reference evidence="1 2" key="1">
    <citation type="submission" date="2019-10" db="EMBL/GenBank/DDBJ databases">
        <title>Taxonomy of Antarctic Massilia spp.: description of Massilia rubra sp. nov., Massilia aquatica sp. nov., Massilia mucilaginosa sp. nov., Massilia frigida sp. nov. isolated from streams, lakes and regoliths.</title>
        <authorList>
            <person name="Holochova P."/>
            <person name="Sedlacek I."/>
            <person name="Kralova S."/>
            <person name="Maslanova I."/>
            <person name="Busse H.-J."/>
            <person name="Stankova E."/>
            <person name="Vrbovska V."/>
            <person name="Kovarovic V."/>
            <person name="Bartak M."/>
            <person name="Svec P."/>
            <person name="Pantucek R."/>
        </authorList>
    </citation>
    <scope>NUCLEOTIDE SEQUENCE [LARGE SCALE GENOMIC DNA]</scope>
    <source>
        <strain evidence="1 2">CCM 8694</strain>
    </source>
</reference>
<dbReference type="SUPFAM" id="SSF51120">
    <property type="entry name" value="beta-Roll"/>
    <property type="match status" value="1"/>
</dbReference>
<gene>
    <name evidence="1" type="ORF">F1735_07115</name>
</gene>
<evidence type="ECO:0000313" key="2">
    <source>
        <dbReference type="Proteomes" id="UP000610594"/>
    </source>
</evidence>
<dbReference type="Proteomes" id="UP000610594">
    <property type="component" value="Unassembled WGS sequence"/>
</dbReference>
<dbReference type="EMBL" id="WHJF01000013">
    <property type="protein sequence ID" value="NHZ62076.1"/>
    <property type="molecule type" value="Genomic_DNA"/>
</dbReference>
<dbReference type="InterPro" id="IPR011049">
    <property type="entry name" value="Serralysin-like_metalloprot_C"/>
</dbReference>
<sequence length="205" mass="20960">MFIGGKGADAITTGTGADLIVFNRGDGVDTVLGTPGADNTLSLGGGIRYADLLLTKSGNDLVLIIGVAEQIVFKSWYAAPGNASIGTLQMITAASTDYHPDALSPINDNKVEQFDFIGMVARFDQARAAGATAWSAWTTLEQFHRGGSDTAAIGADLAYQYALNGNLANAGVTPAIGIVGNSGFGGAAQEFLPGASLNDGSPLLY</sequence>
<protein>
    <recommendedName>
        <fullName evidence="3">Calcium-binding protein</fullName>
    </recommendedName>
</protein>
<proteinExistence type="predicted"/>
<evidence type="ECO:0008006" key="3">
    <source>
        <dbReference type="Google" id="ProtNLM"/>
    </source>
</evidence>
<keyword evidence="2" id="KW-1185">Reference proteome</keyword>
<accession>A0ABX0MNT8</accession>